<name>A0A419QXW0_9SPHN</name>
<dbReference type="Pfam" id="PF07372">
    <property type="entry name" value="DUF1491"/>
    <property type="match status" value="1"/>
</dbReference>
<proteinExistence type="predicted"/>
<gene>
    <name evidence="1" type="ORF">D6858_14320</name>
</gene>
<dbReference type="Proteomes" id="UP000284322">
    <property type="component" value="Unassembled WGS sequence"/>
</dbReference>
<comment type="caution">
    <text evidence="1">The sequence shown here is derived from an EMBL/GenBank/DDBJ whole genome shotgun (WGS) entry which is preliminary data.</text>
</comment>
<dbReference type="RefSeq" id="WP_120112107.1">
    <property type="nucleotide sequence ID" value="NZ_RAHJ01000022.1"/>
</dbReference>
<dbReference type="OrthoDB" id="9809136at2"/>
<sequence length="111" mass="12607">MDSRLPAHLEVGAIRRLAESQGGFATVLSRGERDAGTIAIVIIGRDKPDALFERMPQLDGTRAFVRVKEEDIENKQEFTEYLNQRRERDPDLWLIEVNVADEERFIAALPG</sequence>
<dbReference type="Gene3D" id="3.40.1530.20">
    <property type="entry name" value="Protein of unknown function (DUF1491)"/>
    <property type="match status" value="1"/>
</dbReference>
<protein>
    <submittedName>
        <fullName evidence="1">DUF1491 family protein</fullName>
    </submittedName>
</protein>
<reference evidence="1 2" key="1">
    <citation type="submission" date="2018-09" db="EMBL/GenBank/DDBJ databases">
        <title>Altererythrobacter sp.Ery1 and Ery12, the genome sequencing of novel strains in genus Alterythrobacter.</title>
        <authorList>
            <person name="Cheng H."/>
            <person name="Wu Y.-H."/>
            <person name="Fang C."/>
            <person name="Xu X.-W."/>
        </authorList>
    </citation>
    <scope>NUCLEOTIDE SEQUENCE [LARGE SCALE GENOMIC DNA]</scope>
    <source>
        <strain evidence="1 2">Ery12</strain>
    </source>
</reference>
<dbReference type="InterPro" id="IPR009964">
    <property type="entry name" value="DUF1491"/>
</dbReference>
<dbReference type="EMBL" id="RAHJ01000022">
    <property type="protein sequence ID" value="RJX65493.1"/>
    <property type="molecule type" value="Genomic_DNA"/>
</dbReference>
<evidence type="ECO:0000313" key="1">
    <source>
        <dbReference type="EMBL" id="RJX65493.1"/>
    </source>
</evidence>
<keyword evidence="2" id="KW-1185">Reference proteome</keyword>
<evidence type="ECO:0000313" key="2">
    <source>
        <dbReference type="Proteomes" id="UP000284322"/>
    </source>
</evidence>
<organism evidence="1 2">
    <name type="scientific">Tsuneonella suprasediminis</name>
    <dbReference type="NCBI Taxonomy" id="2306996"/>
    <lineage>
        <taxon>Bacteria</taxon>
        <taxon>Pseudomonadati</taxon>
        <taxon>Pseudomonadota</taxon>
        <taxon>Alphaproteobacteria</taxon>
        <taxon>Sphingomonadales</taxon>
        <taxon>Erythrobacteraceae</taxon>
        <taxon>Tsuneonella</taxon>
    </lineage>
</organism>
<dbReference type="AlphaFoldDB" id="A0A419QXW0"/>
<accession>A0A419QXW0</accession>